<reference evidence="4 5" key="1">
    <citation type="submission" date="2018-10" db="EMBL/GenBank/DDBJ databases">
        <title>Genome sequence of Verticillium nonalfalfae VnAa140.</title>
        <authorList>
            <person name="Stajich J.E."/>
            <person name="Kasson M.T."/>
        </authorList>
    </citation>
    <scope>NUCLEOTIDE SEQUENCE [LARGE SCALE GENOMIC DNA]</scope>
    <source>
        <strain evidence="4 5">VnAa140</strain>
    </source>
</reference>
<dbReference type="STRING" id="1051616.A0A3M9Y0T1"/>
<dbReference type="InterPro" id="IPR008922">
    <property type="entry name" value="Di-copper_centre_dom_sf"/>
</dbReference>
<dbReference type="AlphaFoldDB" id="A0A3M9Y0T1"/>
<dbReference type="PROSITE" id="PS00498">
    <property type="entry name" value="TYROSINASE_2"/>
    <property type="match status" value="1"/>
</dbReference>
<dbReference type="PANTHER" id="PTHR11474">
    <property type="entry name" value="TYROSINASE FAMILY MEMBER"/>
    <property type="match status" value="1"/>
</dbReference>
<evidence type="ECO:0000259" key="3">
    <source>
        <dbReference type="PROSITE" id="PS00498"/>
    </source>
</evidence>
<evidence type="ECO:0000313" key="4">
    <source>
        <dbReference type="EMBL" id="RNJ53715.1"/>
    </source>
</evidence>
<keyword evidence="5" id="KW-1185">Reference proteome</keyword>
<evidence type="ECO:0000256" key="2">
    <source>
        <dbReference type="ARBA" id="ARBA00023002"/>
    </source>
</evidence>
<dbReference type="Gene3D" id="1.10.1280.10">
    <property type="entry name" value="Di-copper center containing domain from catechol oxidase"/>
    <property type="match status" value="1"/>
</dbReference>
<dbReference type="EMBL" id="RBVV01000129">
    <property type="protein sequence ID" value="RNJ53715.1"/>
    <property type="molecule type" value="Genomic_DNA"/>
</dbReference>
<evidence type="ECO:0000256" key="1">
    <source>
        <dbReference type="ARBA" id="ARBA00022723"/>
    </source>
</evidence>
<dbReference type="GO" id="GO:0046872">
    <property type="term" value="F:metal ion binding"/>
    <property type="evidence" value="ECO:0007669"/>
    <property type="project" value="UniProtKB-KW"/>
</dbReference>
<dbReference type="PANTHER" id="PTHR11474:SF125">
    <property type="entry name" value="N-ACETYL-6-HYDROXYTRYPTOPHAN OXIDASE IVOB-RELATED"/>
    <property type="match status" value="1"/>
</dbReference>
<dbReference type="Pfam" id="PF00264">
    <property type="entry name" value="Tyrosinase"/>
    <property type="match status" value="1"/>
</dbReference>
<dbReference type="RefSeq" id="XP_028491873.1">
    <property type="nucleotide sequence ID" value="XM_028635641.1"/>
</dbReference>
<dbReference type="InterPro" id="IPR002227">
    <property type="entry name" value="Tyrosinase_Cu-bd"/>
</dbReference>
<gene>
    <name evidence="4" type="ORF">D7B24_001404</name>
</gene>
<organism evidence="4 5">
    <name type="scientific">Verticillium nonalfalfae</name>
    <dbReference type="NCBI Taxonomy" id="1051616"/>
    <lineage>
        <taxon>Eukaryota</taxon>
        <taxon>Fungi</taxon>
        <taxon>Dikarya</taxon>
        <taxon>Ascomycota</taxon>
        <taxon>Pezizomycotina</taxon>
        <taxon>Sordariomycetes</taxon>
        <taxon>Hypocreomycetidae</taxon>
        <taxon>Glomerellales</taxon>
        <taxon>Plectosphaerellaceae</taxon>
        <taxon>Verticillium</taxon>
    </lineage>
</organism>
<keyword evidence="1" id="KW-0479">Metal-binding</keyword>
<name>A0A3M9Y0T1_9PEZI</name>
<dbReference type="GO" id="GO:0016491">
    <property type="term" value="F:oxidoreductase activity"/>
    <property type="evidence" value="ECO:0007669"/>
    <property type="project" value="UniProtKB-KW"/>
</dbReference>
<accession>A0A3M9Y0T1</accession>
<proteinExistence type="predicted"/>
<dbReference type="InterPro" id="IPR050316">
    <property type="entry name" value="Tyrosinase/Hemocyanin"/>
</dbReference>
<sequence>MLPTIYFVISDFNQAWAGYGTIFRLRNLSTGGPLPMPLLSSPSIKAMWLFKHSITILTPTGDAVETPGVAELLRGFNDQSTEALERAEEGSERSVEGCSLHNANVRKHCWFKYRDNPTKIPLFDGSEYNIGGDGKFWEQHGSTAGMDFVKIPSGDSGGCITTGPLPNLTINIGPIRPGRSGVKANPEGQFAYNPRCLRRDLNSYTLIEWMTANNLITMTVGDASHTILSFQNELQGRFSGGFGGMHAAGHAAIGGEATDQFSLPNDPSFFLHHAMIDYLYWIWQTLHSLQADQVAGIITILNNTPSRNAVKEDTNFVGVLAKDVTIGHFINTLSGEPLCYVYV</sequence>
<protein>
    <recommendedName>
        <fullName evidence="3">Tyrosinase copper-binding domain-containing protein</fullName>
    </recommendedName>
</protein>
<keyword evidence="2" id="KW-0560">Oxidoreductase</keyword>
<dbReference type="GeneID" id="39605093"/>
<dbReference type="SUPFAM" id="SSF48056">
    <property type="entry name" value="Di-copper centre-containing domain"/>
    <property type="match status" value="1"/>
</dbReference>
<dbReference type="Proteomes" id="UP000267145">
    <property type="component" value="Unassembled WGS sequence"/>
</dbReference>
<feature type="domain" description="Tyrosinase copper-binding" evidence="3">
    <location>
        <begin position="266"/>
        <end position="277"/>
    </location>
</feature>
<evidence type="ECO:0000313" key="5">
    <source>
        <dbReference type="Proteomes" id="UP000267145"/>
    </source>
</evidence>
<comment type="caution">
    <text evidence="4">The sequence shown here is derived from an EMBL/GenBank/DDBJ whole genome shotgun (WGS) entry which is preliminary data.</text>
</comment>